<keyword evidence="3" id="KW-1185">Reference proteome</keyword>
<dbReference type="SMART" id="SM00332">
    <property type="entry name" value="PP2Cc"/>
    <property type="match status" value="1"/>
</dbReference>
<dbReference type="InterPro" id="IPR015655">
    <property type="entry name" value="PP2C"/>
</dbReference>
<gene>
    <name evidence="2" type="ORF">SAMN04487901_11610</name>
</gene>
<sequence length="248" mass="27144">MAHFHISASSRVGCVRTNNEDMILIGSELLRNDVYKTSFTTKADNRLLVAIADGMGGHNCGEVASEDSLTNLRFFFDDLPLNMTEGDLRQAMDNWLKSMCLAVEAKGKEDPIYRGMGTTLVAFLYYGGQYYWVNCGDSRLYRLHQGELTQLTTDHSLSNVLGLKTHSSQIVNCIGGGSTESYIDMANITGEVESGDTFMLCSDGLTDMVADEDVQALLEKKADADMLCEAADKAGGYDNVSVITIRVD</sequence>
<feature type="domain" description="PPM-type phosphatase" evidence="1">
    <location>
        <begin position="4"/>
        <end position="247"/>
    </location>
</feature>
<dbReference type="PANTHER" id="PTHR13832">
    <property type="entry name" value="PROTEIN PHOSPHATASE 2C"/>
    <property type="match status" value="1"/>
</dbReference>
<dbReference type="Proteomes" id="UP000198779">
    <property type="component" value="Unassembled WGS sequence"/>
</dbReference>
<dbReference type="EMBL" id="FNCQ01000016">
    <property type="protein sequence ID" value="SDH08054.1"/>
    <property type="molecule type" value="Genomic_DNA"/>
</dbReference>
<dbReference type="CDD" id="cd00143">
    <property type="entry name" value="PP2Cc"/>
    <property type="match status" value="1"/>
</dbReference>
<dbReference type="InterPro" id="IPR001932">
    <property type="entry name" value="PPM-type_phosphatase-like_dom"/>
</dbReference>
<dbReference type="SMART" id="SM00331">
    <property type="entry name" value="PP2C_SIG"/>
    <property type="match status" value="1"/>
</dbReference>
<dbReference type="Pfam" id="PF13672">
    <property type="entry name" value="PP2C_2"/>
    <property type="match status" value="1"/>
</dbReference>
<name>A0A1G7ZHA4_9BACT</name>
<dbReference type="STRING" id="645274.SAMN04487901_11610"/>
<dbReference type="GO" id="GO:0004722">
    <property type="term" value="F:protein serine/threonine phosphatase activity"/>
    <property type="evidence" value="ECO:0007669"/>
    <property type="project" value="InterPro"/>
</dbReference>
<dbReference type="RefSeq" id="WP_091818720.1">
    <property type="nucleotide sequence ID" value="NZ_FNCQ01000016.1"/>
</dbReference>
<accession>A0A1G7ZHA4</accession>
<dbReference type="Gene3D" id="3.60.40.10">
    <property type="entry name" value="PPM-type phosphatase domain"/>
    <property type="match status" value="1"/>
</dbReference>
<evidence type="ECO:0000313" key="3">
    <source>
        <dbReference type="Proteomes" id="UP000198779"/>
    </source>
</evidence>
<dbReference type="PROSITE" id="PS51746">
    <property type="entry name" value="PPM_2"/>
    <property type="match status" value="1"/>
</dbReference>
<proteinExistence type="predicted"/>
<dbReference type="AlphaFoldDB" id="A0A1G7ZHA4"/>
<dbReference type="PANTHER" id="PTHR13832:SF860">
    <property type="entry name" value="PROTEIN PHOSPHATASE PHPP"/>
    <property type="match status" value="1"/>
</dbReference>
<evidence type="ECO:0000313" key="2">
    <source>
        <dbReference type="EMBL" id="SDH08054.1"/>
    </source>
</evidence>
<evidence type="ECO:0000259" key="1">
    <source>
        <dbReference type="PROSITE" id="PS51746"/>
    </source>
</evidence>
<protein>
    <submittedName>
        <fullName evidence="2">Protein phosphatase</fullName>
    </submittedName>
</protein>
<reference evidence="3" key="1">
    <citation type="submission" date="2016-10" db="EMBL/GenBank/DDBJ databases">
        <authorList>
            <person name="Varghese N."/>
            <person name="Submissions S."/>
        </authorList>
    </citation>
    <scope>NUCLEOTIDE SEQUENCE [LARGE SCALE GENOMIC DNA]</scope>
    <source>
        <strain evidence="3">BP1-148</strain>
    </source>
</reference>
<dbReference type="InterPro" id="IPR036457">
    <property type="entry name" value="PPM-type-like_dom_sf"/>
</dbReference>
<organism evidence="2 3">
    <name type="scientific">Prevotella communis</name>
    <dbReference type="NCBI Taxonomy" id="2913614"/>
    <lineage>
        <taxon>Bacteria</taxon>
        <taxon>Pseudomonadati</taxon>
        <taxon>Bacteroidota</taxon>
        <taxon>Bacteroidia</taxon>
        <taxon>Bacteroidales</taxon>
        <taxon>Prevotellaceae</taxon>
        <taxon>Prevotella</taxon>
    </lineage>
</organism>
<dbReference type="SUPFAM" id="SSF81606">
    <property type="entry name" value="PP2C-like"/>
    <property type="match status" value="1"/>
</dbReference>